<keyword evidence="3 6" id="KW-0812">Transmembrane</keyword>
<name>A0ABW3Y364_9FLAO</name>
<feature type="transmembrane region" description="Helical" evidence="6">
    <location>
        <begin position="41"/>
        <end position="59"/>
    </location>
</feature>
<dbReference type="InterPro" id="IPR001204">
    <property type="entry name" value="Phos_transporter"/>
</dbReference>
<feature type="transmembrane region" description="Helical" evidence="6">
    <location>
        <begin position="279"/>
        <end position="302"/>
    </location>
</feature>
<evidence type="ECO:0000256" key="2">
    <source>
        <dbReference type="ARBA" id="ARBA00022448"/>
    </source>
</evidence>
<evidence type="ECO:0000256" key="1">
    <source>
        <dbReference type="ARBA" id="ARBA00004141"/>
    </source>
</evidence>
<keyword evidence="5 6" id="KW-0472">Membrane</keyword>
<organism evidence="7 8">
    <name type="scientific">Namhaeicola litoreus</name>
    <dbReference type="NCBI Taxonomy" id="1052145"/>
    <lineage>
        <taxon>Bacteria</taxon>
        <taxon>Pseudomonadati</taxon>
        <taxon>Bacteroidota</taxon>
        <taxon>Flavobacteriia</taxon>
        <taxon>Flavobacteriales</taxon>
        <taxon>Flavobacteriaceae</taxon>
        <taxon>Namhaeicola</taxon>
    </lineage>
</organism>
<keyword evidence="6" id="KW-0592">Phosphate transport</keyword>
<dbReference type="PANTHER" id="PTHR11101:SF80">
    <property type="entry name" value="PHOSPHATE TRANSPORTER"/>
    <property type="match status" value="1"/>
</dbReference>
<feature type="transmembrane region" description="Helical" evidence="6">
    <location>
        <begin position="247"/>
        <end position="267"/>
    </location>
</feature>
<protein>
    <recommendedName>
        <fullName evidence="6">Phosphate transporter</fullName>
    </recommendedName>
</protein>
<comment type="subcellular location">
    <subcellularLocation>
        <location evidence="1 6">Membrane</location>
        <topology evidence="1 6">Multi-pass membrane protein</topology>
    </subcellularLocation>
</comment>
<keyword evidence="2 6" id="KW-0813">Transport</keyword>
<dbReference type="RefSeq" id="WP_377178044.1">
    <property type="nucleotide sequence ID" value="NZ_JBHTMY010000003.1"/>
</dbReference>
<evidence type="ECO:0000313" key="7">
    <source>
        <dbReference type="EMBL" id="MFD1315661.1"/>
    </source>
</evidence>
<accession>A0ABW3Y364</accession>
<feature type="transmembrane region" description="Helical" evidence="6">
    <location>
        <begin position="204"/>
        <end position="226"/>
    </location>
</feature>
<evidence type="ECO:0000313" key="8">
    <source>
        <dbReference type="Proteomes" id="UP001597201"/>
    </source>
</evidence>
<feature type="transmembrane region" description="Helical" evidence="6">
    <location>
        <begin position="314"/>
        <end position="336"/>
    </location>
</feature>
<sequence length="580" mass="64349">MFLFFLTSGLFLGWTLGANDASNVFGSAVGSKMIKFRDAAIVASIFVVLGSVLQGFGGAETLGKLGAVDAIGGAFTVSLCAGLTVYWMTKAKLPVSTSQAIVGGIIGWNYYTHNPIETSELIKIVSTWFTAPILGGIFAVLLYLITKKVLQKSKIHIIRLDAFIKFGLFIVGAFGSFSLGANNIANVVGVFVPSLPKLTFDFGFFTLNSIQVLFLLGGLSIAAGIITYSKKVMQTVGSSLMKLNSETALIVVLAHSLVLFVFSSPWLSQLVTYIGLPPIPLVPVSSSQAIVGAIIGIGLLKGGRNIQANVIGKIFVGWILTPLIAGFLTFVALFVMSNVFKIQVTSGVRLENLSNKELSAFQQNFDKVDLSQPIFWIITTVLIILVVYLFIRLIRQNNKVKEENFIRQMEKYDLQQKTLENEIRLKELVTEDLIKENERKNVAQRSLALNIVKKNDLLKKLKSILLDIDKDMLSEQSKIKIEKMDEIIHKVLDSKQDRALLQKYLTETEDEFYQKLDQKYSGLTEFEKRIASLIRSNYKLADIATIVNSTREEVKEVIKILKKRMNVLKGEKLNKVLKNI</sequence>
<feature type="transmembrane region" description="Helical" evidence="6">
    <location>
        <begin position="374"/>
        <end position="391"/>
    </location>
</feature>
<gene>
    <name evidence="7" type="ORF">ACFQ39_08550</name>
</gene>
<feature type="transmembrane region" description="Helical" evidence="6">
    <location>
        <begin position="166"/>
        <end position="192"/>
    </location>
</feature>
<evidence type="ECO:0000256" key="4">
    <source>
        <dbReference type="ARBA" id="ARBA00022989"/>
    </source>
</evidence>
<dbReference type="Pfam" id="PF01384">
    <property type="entry name" value="PHO4"/>
    <property type="match status" value="1"/>
</dbReference>
<comment type="similarity">
    <text evidence="6">Belongs to the inorganic phosphate transporter (PiT) (TC 2.A.20) family.</text>
</comment>
<reference evidence="8" key="1">
    <citation type="journal article" date="2019" name="Int. J. Syst. Evol. Microbiol.">
        <title>The Global Catalogue of Microorganisms (GCM) 10K type strain sequencing project: providing services to taxonomists for standard genome sequencing and annotation.</title>
        <authorList>
            <consortium name="The Broad Institute Genomics Platform"/>
            <consortium name="The Broad Institute Genome Sequencing Center for Infectious Disease"/>
            <person name="Wu L."/>
            <person name="Ma J."/>
        </authorList>
    </citation>
    <scope>NUCLEOTIDE SEQUENCE [LARGE SCALE GENOMIC DNA]</scope>
    <source>
        <strain evidence="8">CCUG 61485</strain>
    </source>
</reference>
<dbReference type="Proteomes" id="UP001597201">
    <property type="component" value="Unassembled WGS sequence"/>
</dbReference>
<feature type="transmembrane region" description="Helical" evidence="6">
    <location>
        <begin position="66"/>
        <end position="88"/>
    </location>
</feature>
<feature type="transmembrane region" description="Helical" evidence="6">
    <location>
        <begin position="121"/>
        <end position="145"/>
    </location>
</feature>
<evidence type="ECO:0000256" key="6">
    <source>
        <dbReference type="RuleBase" id="RU363058"/>
    </source>
</evidence>
<evidence type="ECO:0000256" key="5">
    <source>
        <dbReference type="ARBA" id="ARBA00023136"/>
    </source>
</evidence>
<keyword evidence="8" id="KW-1185">Reference proteome</keyword>
<comment type="caution">
    <text evidence="7">The sequence shown here is derived from an EMBL/GenBank/DDBJ whole genome shotgun (WGS) entry which is preliminary data.</text>
</comment>
<keyword evidence="4 6" id="KW-1133">Transmembrane helix</keyword>
<proteinExistence type="inferred from homology"/>
<evidence type="ECO:0000256" key="3">
    <source>
        <dbReference type="ARBA" id="ARBA00022692"/>
    </source>
</evidence>
<dbReference type="PANTHER" id="PTHR11101">
    <property type="entry name" value="PHOSPHATE TRANSPORTER"/>
    <property type="match status" value="1"/>
</dbReference>
<dbReference type="EMBL" id="JBHTMY010000003">
    <property type="protein sequence ID" value="MFD1315661.1"/>
    <property type="molecule type" value="Genomic_DNA"/>
</dbReference>